<comment type="caution">
    <text evidence="1">The sequence shown here is derived from an EMBL/GenBank/DDBJ whole genome shotgun (WGS) entry which is preliminary data.</text>
</comment>
<dbReference type="AlphaFoldDB" id="A0AA88H7I2"/>
<evidence type="ECO:0000313" key="2">
    <source>
        <dbReference type="Proteomes" id="UP001187531"/>
    </source>
</evidence>
<accession>A0AA88H7I2</accession>
<dbReference type="EMBL" id="JAVRJZ010000021">
    <property type="protein sequence ID" value="KAK2705064.1"/>
    <property type="molecule type" value="Genomic_DNA"/>
</dbReference>
<keyword evidence="2" id="KW-1185">Reference proteome</keyword>
<reference evidence="1" key="1">
    <citation type="submission" date="2023-07" db="EMBL/GenBank/DDBJ databases">
        <title>Chromosome-level genome assembly of Artemia franciscana.</title>
        <authorList>
            <person name="Jo E."/>
        </authorList>
    </citation>
    <scope>NUCLEOTIDE SEQUENCE</scope>
    <source>
        <tissue evidence="1">Whole body</tissue>
    </source>
</reference>
<dbReference type="Proteomes" id="UP001187531">
    <property type="component" value="Unassembled WGS sequence"/>
</dbReference>
<sequence>MRKAEKAEKEGKLETAIDFLSEAESYLKNCSSSDLVSLTAKHSIEAQILAVHSEIKKLKLKLRENRRMKEFNLQSEVCSEKAMLCEHVVKAKHLANKVYDHNLIVDEMKETIAKLSLCLQSLGSSLGTDDSDTSRNVLEAQDYTAKIDSLATKLSAKPSNSDKLNDVLKEPDGRKVTVTILDENEDSSMCHSILNTVDKSEALHNQEQKVVGDFDIELPVIVPLELPTFDFTVFKKIDK</sequence>
<proteinExistence type="predicted"/>
<organism evidence="1 2">
    <name type="scientific">Artemia franciscana</name>
    <name type="common">Brine shrimp</name>
    <name type="synonym">Artemia sanfranciscana</name>
    <dbReference type="NCBI Taxonomy" id="6661"/>
    <lineage>
        <taxon>Eukaryota</taxon>
        <taxon>Metazoa</taxon>
        <taxon>Ecdysozoa</taxon>
        <taxon>Arthropoda</taxon>
        <taxon>Crustacea</taxon>
        <taxon>Branchiopoda</taxon>
        <taxon>Anostraca</taxon>
        <taxon>Artemiidae</taxon>
        <taxon>Artemia</taxon>
    </lineage>
</organism>
<protein>
    <submittedName>
        <fullName evidence="1">Uncharacterized protein</fullName>
    </submittedName>
</protein>
<name>A0AA88H7I2_ARTSF</name>
<gene>
    <name evidence="1" type="ORF">QYM36_017188</name>
</gene>
<evidence type="ECO:0000313" key="1">
    <source>
        <dbReference type="EMBL" id="KAK2705064.1"/>
    </source>
</evidence>